<keyword evidence="1" id="KW-0472">Membrane</keyword>
<dbReference type="Proteomes" id="UP000190328">
    <property type="component" value="Unassembled WGS sequence"/>
</dbReference>
<feature type="transmembrane region" description="Helical" evidence="1">
    <location>
        <begin position="106"/>
        <end position="130"/>
    </location>
</feature>
<evidence type="ECO:0000256" key="1">
    <source>
        <dbReference type="SAM" id="Phobius"/>
    </source>
</evidence>
<name>A0A1T4L0K4_9ENTE</name>
<evidence type="ECO:0008006" key="4">
    <source>
        <dbReference type="Google" id="ProtNLM"/>
    </source>
</evidence>
<keyword evidence="1" id="KW-0812">Transmembrane</keyword>
<accession>A0A1T4L0K4</accession>
<keyword evidence="1" id="KW-1133">Transmembrane helix</keyword>
<evidence type="ECO:0000313" key="3">
    <source>
        <dbReference type="Proteomes" id="UP000190328"/>
    </source>
</evidence>
<feature type="transmembrane region" description="Helical" evidence="1">
    <location>
        <begin position="47"/>
        <end position="66"/>
    </location>
</feature>
<dbReference type="AlphaFoldDB" id="A0A1T4L0K4"/>
<dbReference type="STRING" id="263852.SAMN02745116_00467"/>
<feature type="transmembrane region" description="Helical" evidence="1">
    <location>
        <begin position="15"/>
        <end position="35"/>
    </location>
</feature>
<reference evidence="2 3" key="1">
    <citation type="submission" date="2017-02" db="EMBL/GenBank/DDBJ databases">
        <authorList>
            <person name="Peterson S.W."/>
        </authorList>
    </citation>
    <scope>NUCLEOTIDE SEQUENCE [LARGE SCALE GENOMIC DNA]</scope>
    <source>
        <strain evidence="2 3">ATCC BAA-1030</strain>
    </source>
</reference>
<dbReference type="OrthoDB" id="9803265at2"/>
<organism evidence="2 3">
    <name type="scientific">Pilibacter termitis</name>
    <dbReference type="NCBI Taxonomy" id="263852"/>
    <lineage>
        <taxon>Bacteria</taxon>
        <taxon>Bacillati</taxon>
        <taxon>Bacillota</taxon>
        <taxon>Bacilli</taxon>
        <taxon>Lactobacillales</taxon>
        <taxon>Enterococcaceae</taxon>
        <taxon>Pilibacter</taxon>
    </lineage>
</organism>
<proteinExistence type="predicted"/>
<dbReference type="EMBL" id="FUXI01000004">
    <property type="protein sequence ID" value="SJZ48229.1"/>
    <property type="molecule type" value="Genomic_DNA"/>
</dbReference>
<sequence>MLSSILTSTTNNLTISIPTLLMTIFSSLIAGLIIARVHMYRNVYSKHLIFTVALLPVLVSAIIMVVNGNLGAGITVAGAFSLVRFRSAPGNAREITTVFFSMATGLAIGMGYIAYAFIFLICVSLAMIVYSRINFGEATSHEKQVKITLPEYTDYNSEFEPVMKEFTSRYKLETVKTTNLGSLLEATFMVIEKEPLQQKDFLDKLREINGNLPIVIQSSKHGMNDL</sequence>
<dbReference type="Pfam" id="PF16316">
    <property type="entry name" value="DUF4956"/>
    <property type="match status" value="1"/>
</dbReference>
<evidence type="ECO:0000313" key="2">
    <source>
        <dbReference type="EMBL" id="SJZ48229.1"/>
    </source>
</evidence>
<dbReference type="RefSeq" id="WP_078806432.1">
    <property type="nucleotide sequence ID" value="NZ_FUXI01000004.1"/>
</dbReference>
<protein>
    <recommendedName>
        <fullName evidence="4">DUF4956 domain-containing protein</fullName>
    </recommendedName>
</protein>
<gene>
    <name evidence="2" type="ORF">SAMN02745116_00467</name>
</gene>
<keyword evidence="3" id="KW-1185">Reference proteome</keyword>
<dbReference type="InterPro" id="IPR032531">
    <property type="entry name" value="DUF4956"/>
</dbReference>